<dbReference type="PANTHER" id="PTHR15381:SF1">
    <property type="entry name" value="CHONDROITIN SULFATE PROTEOGLYCAN 5"/>
    <property type="match status" value="1"/>
</dbReference>
<dbReference type="Pfam" id="PF16496">
    <property type="entry name" value="SWIRM-assoc_2"/>
    <property type="match status" value="1"/>
</dbReference>
<dbReference type="GO" id="GO:0045202">
    <property type="term" value="C:synapse"/>
    <property type="evidence" value="ECO:0007669"/>
    <property type="project" value="TreeGrafter"/>
</dbReference>
<sequence>MATMSGGTNLGIPGTSQASTGTSAHRKKDSSPSARFWESPETLAQLEVVRQWIGKHYKKYVLVDAPSCQALAAVTLQLLQFQEDAFGRQAASPALTKLPAQCFLDLRPGGGLCHIIGTAYKFKAEQGWRRFDLQNPSRTERNVEMFGTIEKALIQNNSMSLPVVYLDPTLDQELASRLTDIITKRQGTLTVDRTLASHHIYPSPASTEEDDWMRPVMRKDKHVLVHWGMHPDSYDSWLSSSDVEGEVEEPPHSEKPWRVHAGWVLDTDVFNEWMNEEDYCVDERNDSKSTPSKKRRRSPSPPSSEGRKKGKKGRGPQEEEPEEDLTKDMEDPTPVPNMEEVILPKIVNLKKDSENTPVKGGTMADLDEPEDDFPGREDEEGRGEIPRLSEGEDNITEQTHHIIIPSYTSWFNYNSIHSIEKPFIFNYDTFKLIERKKFFACRVHAFLEQWGLINYQVDAESRPLPMGPPPTPHFNVLADTPSGLAPLQHKPLQVSASQHMLYFPEKSREKPSDCQNFGLRSDIYTKKHPKTKGASAGREWTEQETLLLLEALEVYRDDWNKVSEHVGSRTQDECILHFLRLPIEDPYLEDSSASLGPLAYQPVPFSQSENPVMSTVAFLASVVDPRVASSAAKAALGERTEKGVLICPWPWLGYSLKLCILYVQNSLSDPGRGDDEESVGRREGDVDEGRVMEQDLVEGSVATAAAAALASAATKAKHLAAVEERKIKSLVALLVETQMKKLEIKLRHFEELETIMDREKEALEQQRQQLLSERQTFHTEQLKQAEMKVRQQREQPGYTVQHSGLTTHTHTTPPPPHTHTPPPPPKIKHPIRNDMN</sequence>
<feature type="region of interest" description="Disordered" evidence="4">
    <location>
        <begin position="282"/>
        <end position="394"/>
    </location>
</feature>
<dbReference type="Pfam" id="PF16495">
    <property type="entry name" value="SWIRM-assoc_1"/>
    <property type="match status" value="1"/>
</dbReference>
<dbReference type="InterPro" id="IPR036388">
    <property type="entry name" value="WH-like_DNA-bd_sf"/>
</dbReference>
<evidence type="ECO:0000256" key="2">
    <source>
        <dbReference type="ARBA" id="ARBA00023242"/>
    </source>
</evidence>
<feature type="domain" description="Myb-like" evidence="5">
    <location>
        <begin position="540"/>
        <end position="582"/>
    </location>
</feature>
<dbReference type="InterPro" id="IPR032450">
    <property type="entry name" value="SMARCC_N"/>
</dbReference>
<dbReference type="AlphaFoldDB" id="A0A8C4HMP8"/>
<evidence type="ECO:0000256" key="3">
    <source>
        <dbReference type="SAM" id="Coils"/>
    </source>
</evidence>
<keyword evidence="3" id="KW-0175">Coiled coil</keyword>
<dbReference type="GO" id="GO:0032991">
    <property type="term" value="C:protein-containing complex"/>
    <property type="evidence" value="ECO:0007669"/>
    <property type="project" value="UniProtKB-ARBA"/>
</dbReference>
<evidence type="ECO:0000259" key="5">
    <source>
        <dbReference type="PROSITE" id="PS50090"/>
    </source>
</evidence>
<dbReference type="InterPro" id="IPR017884">
    <property type="entry name" value="SANT_dom"/>
</dbReference>
<dbReference type="Ensembl" id="ENSDLAT00005047275.2">
    <property type="protein sequence ID" value="ENSDLAP00005044287.2"/>
    <property type="gene ID" value="ENSDLAG00005019497.2"/>
</dbReference>
<dbReference type="InterPro" id="IPR032451">
    <property type="entry name" value="SMARCC_C"/>
</dbReference>
<feature type="compositionally biased region" description="Basic and acidic residues" evidence="4">
    <location>
        <begin position="678"/>
        <end position="688"/>
    </location>
</feature>
<evidence type="ECO:0000256" key="1">
    <source>
        <dbReference type="ARBA" id="ARBA00022853"/>
    </source>
</evidence>
<dbReference type="InterPro" id="IPR001005">
    <property type="entry name" value="SANT/Myb"/>
</dbReference>
<keyword evidence="9" id="KW-1185">Reference proteome</keyword>
<evidence type="ECO:0000259" key="6">
    <source>
        <dbReference type="PROSITE" id="PS51293"/>
    </source>
</evidence>
<dbReference type="InterPro" id="IPR009057">
    <property type="entry name" value="Homeodomain-like_sf"/>
</dbReference>
<accession>A0A8C4HMP8</accession>
<keyword evidence="2" id="KW-0539">Nucleus</keyword>
<dbReference type="Gene3D" id="1.10.10.10">
    <property type="entry name" value="Winged helix-like DNA-binding domain superfamily/Winged helix DNA-binding domain"/>
    <property type="match status" value="1"/>
</dbReference>
<evidence type="ECO:0000259" key="7">
    <source>
        <dbReference type="PROSITE" id="PS52032"/>
    </source>
</evidence>
<dbReference type="Proteomes" id="UP000694389">
    <property type="component" value="Unassembled WGS sequence"/>
</dbReference>
<dbReference type="GO" id="GO:0000785">
    <property type="term" value="C:chromatin"/>
    <property type="evidence" value="ECO:0007669"/>
    <property type="project" value="UniProtKB-ARBA"/>
</dbReference>
<dbReference type="GO" id="GO:0010468">
    <property type="term" value="P:regulation of gene expression"/>
    <property type="evidence" value="ECO:0007669"/>
    <property type="project" value="UniProtKB-ARBA"/>
</dbReference>
<dbReference type="FunFam" id="1.10.10.60:FF:000014">
    <property type="entry name" value="SWI/SNF complex subunit SMARCC2 isoform C"/>
    <property type="match status" value="1"/>
</dbReference>
<evidence type="ECO:0000313" key="9">
    <source>
        <dbReference type="Proteomes" id="UP000694389"/>
    </source>
</evidence>
<dbReference type="GeneTree" id="ENSGT00940000156347"/>
<evidence type="ECO:0000313" key="8">
    <source>
        <dbReference type="Ensembl" id="ENSDLAP00005044287.2"/>
    </source>
</evidence>
<feature type="compositionally biased region" description="Polar residues" evidence="4">
    <location>
        <begin position="14"/>
        <end position="23"/>
    </location>
</feature>
<dbReference type="GO" id="GO:0048858">
    <property type="term" value="P:cell projection morphogenesis"/>
    <property type="evidence" value="ECO:0007669"/>
    <property type="project" value="TreeGrafter"/>
</dbReference>
<evidence type="ECO:0000256" key="4">
    <source>
        <dbReference type="SAM" id="MobiDB-lite"/>
    </source>
</evidence>
<protein>
    <submittedName>
        <fullName evidence="8">SWI/SNF related BAF chromatin remodeling complex subunit C1b</fullName>
    </submittedName>
</protein>
<feature type="region of interest" description="Disordered" evidence="4">
    <location>
        <begin position="788"/>
        <end position="836"/>
    </location>
</feature>
<dbReference type="Pfam" id="PF00249">
    <property type="entry name" value="Myb_DNA-binding"/>
    <property type="match status" value="1"/>
</dbReference>
<organism evidence="8 9">
    <name type="scientific">Dicentrarchus labrax</name>
    <name type="common">European seabass</name>
    <name type="synonym">Morone labrax</name>
    <dbReference type="NCBI Taxonomy" id="13489"/>
    <lineage>
        <taxon>Eukaryota</taxon>
        <taxon>Metazoa</taxon>
        <taxon>Chordata</taxon>
        <taxon>Craniata</taxon>
        <taxon>Vertebrata</taxon>
        <taxon>Euteleostomi</taxon>
        <taxon>Actinopterygii</taxon>
        <taxon>Neopterygii</taxon>
        <taxon>Teleostei</taxon>
        <taxon>Neoteleostei</taxon>
        <taxon>Acanthomorphata</taxon>
        <taxon>Eupercaria</taxon>
        <taxon>Moronidae</taxon>
        <taxon>Dicentrarchus</taxon>
    </lineage>
</organism>
<feature type="domain" description="SANT" evidence="6">
    <location>
        <begin position="535"/>
        <end position="586"/>
    </location>
</feature>
<reference evidence="8" key="2">
    <citation type="submission" date="2025-09" db="UniProtKB">
        <authorList>
            <consortium name="Ensembl"/>
        </authorList>
    </citation>
    <scope>IDENTIFICATION</scope>
</reference>
<feature type="region of interest" description="Disordered" evidence="4">
    <location>
        <begin position="669"/>
        <end position="688"/>
    </location>
</feature>
<feature type="compositionally biased region" description="Acidic residues" evidence="4">
    <location>
        <begin position="365"/>
        <end position="381"/>
    </location>
</feature>
<dbReference type="GO" id="GO:0006325">
    <property type="term" value="P:chromatin organization"/>
    <property type="evidence" value="ECO:0007669"/>
    <property type="project" value="UniProtKB-KW"/>
</dbReference>
<proteinExistence type="predicted"/>
<dbReference type="PROSITE" id="PS52032">
    <property type="entry name" value="MARR_BRCT_CHROMO"/>
    <property type="match status" value="1"/>
</dbReference>
<feature type="coiled-coil region" evidence="3">
    <location>
        <begin position="749"/>
        <end position="780"/>
    </location>
</feature>
<dbReference type="PROSITE" id="PS50090">
    <property type="entry name" value="MYB_LIKE"/>
    <property type="match status" value="1"/>
</dbReference>
<dbReference type="PANTHER" id="PTHR15381">
    <property type="entry name" value="CHONDROITIN SULFATE PROTEOGLYCAN 5 -RELATED"/>
    <property type="match status" value="1"/>
</dbReference>
<dbReference type="Gene3D" id="1.10.10.60">
    <property type="entry name" value="Homeodomain-like"/>
    <property type="match status" value="1"/>
</dbReference>
<dbReference type="SUPFAM" id="SSF52113">
    <property type="entry name" value="BRCT domain"/>
    <property type="match status" value="1"/>
</dbReference>
<dbReference type="GO" id="GO:0005634">
    <property type="term" value="C:nucleus"/>
    <property type="evidence" value="ECO:0007669"/>
    <property type="project" value="UniProtKB-ARBA"/>
</dbReference>
<dbReference type="SUPFAM" id="SSF46689">
    <property type="entry name" value="Homeodomain-like"/>
    <property type="match status" value="2"/>
</dbReference>
<dbReference type="InterPro" id="IPR036420">
    <property type="entry name" value="BRCT_dom_sf"/>
</dbReference>
<feature type="region of interest" description="Disordered" evidence="4">
    <location>
        <begin position="1"/>
        <end position="36"/>
    </location>
</feature>
<dbReference type="SMART" id="SM00717">
    <property type="entry name" value="SANT"/>
    <property type="match status" value="1"/>
</dbReference>
<name>A0A8C4HMP8_DICLA</name>
<feature type="domain" description="Chromo" evidence="7">
    <location>
        <begin position="22"/>
        <end position="298"/>
    </location>
</feature>
<reference evidence="8" key="1">
    <citation type="submission" date="2025-08" db="UniProtKB">
        <authorList>
            <consortium name="Ensembl"/>
        </authorList>
    </citation>
    <scope>IDENTIFICATION</scope>
</reference>
<dbReference type="PROSITE" id="PS51293">
    <property type="entry name" value="SANT"/>
    <property type="match status" value="1"/>
</dbReference>
<feature type="compositionally biased region" description="Pro residues" evidence="4">
    <location>
        <begin position="812"/>
        <end position="825"/>
    </location>
</feature>
<keyword evidence="1" id="KW-0156">Chromatin regulator</keyword>
<dbReference type="InterPro" id="IPR049898">
    <property type="entry name" value="MARR_BRCT_CHROMO"/>
</dbReference>